<evidence type="ECO:0000313" key="1">
    <source>
        <dbReference type="EMBL" id="ALV40955.1"/>
    </source>
</evidence>
<dbReference type="KEGG" id="psul:AU252_07120"/>
<proteinExistence type="predicted"/>
<dbReference type="STRING" id="121292.AU252_07120"/>
<gene>
    <name evidence="1" type="ORF">AU252_07120</name>
</gene>
<reference evidence="1 2" key="1">
    <citation type="submission" date="2015-12" db="EMBL/GenBank/DDBJ databases">
        <authorList>
            <person name="Shamseldin A."/>
            <person name="Moawad H."/>
            <person name="Abd El-Rahim W.M."/>
            <person name="Sadowsky M.J."/>
        </authorList>
    </citation>
    <scope>NUCLEOTIDE SEQUENCE [LARGE SCALE GENOMIC DNA]</scope>
    <source>
        <strain evidence="1 2">Ar51</strain>
    </source>
</reference>
<accession>A0A0U3QHF3</accession>
<evidence type="ECO:0000313" key="2">
    <source>
        <dbReference type="Proteomes" id="UP000065151"/>
    </source>
</evidence>
<dbReference type="Proteomes" id="UP000065151">
    <property type="component" value="Chromosome"/>
</dbReference>
<name>A0A0U3QHF3_9MICC</name>
<sequence length="255" mass="26344">MLRVRPVHFTSQPDSWEQLLAALGLAKTVDDGPWREFDAGSGRLALHVADAGATDDGTTALGVEVGDLAEFARRTALAAEESGNTVAELIAADHGESCRITGRDGFSFLADKGAREANAADADPALAVVGVWFTEDPGAAAVTLQDIGARFRPVPDADETADFTAKNGGVLMVRPASGPPRSGLGFEYAGDLGALRDRLTAAGLDVSETEEAFGRTLHVANPDAADSAGIADTAAATTAPHVPPTLWISQRLAAE</sequence>
<organism evidence="1">
    <name type="scientific">Pseudarthrobacter sulfonivorans</name>
    <dbReference type="NCBI Taxonomy" id="121292"/>
    <lineage>
        <taxon>Bacteria</taxon>
        <taxon>Bacillati</taxon>
        <taxon>Actinomycetota</taxon>
        <taxon>Actinomycetes</taxon>
        <taxon>Micrococcales</taxon>
        <taxon>Micrococcaceae</taxon>
        <taxon>Pseudarthrobacter</taxon>
    </lineage>
</organism>
<protein>
    <recommendedName>
        <fullName evidence="3">VOC domain-containing protein</fullName>
    </recommendedName>
</protein>
<evidence type="ECO:0008006" key="3">
    <source>
        <dbReference type="Google" id="ProtNLM"/>
    </source>
</evidence>
<dbReference type="RefSeq" id="WP_058930119.1">
    <property type="nucleotide sequence ID" value="NZ_CP013747.1"/>
</dbReference>
<dbReference type="EMBL" id="CP013747">
    <property type="protein sequence ID" value="ALV40955.1"/>
    <property type="molecule type" value="Genomic_DNA"/>
</dbReference>
<dbReference type="AlphaFoldDB" id="A0A0U3QHF3"/>